<evidence type="ECO:0000256" key="1">
    <source>
        <dbReference type="SAM" id="SignalP"/>
    </source>
</evidence>
<dbReference type="OMA" id="GSGPWFY"/>
<protein>
    <recommendedName>
        <fullName evidence="4">Transglycosylase SLT domain-containing protein</fullName>
    </recommendedName>
</protein>
<gene>
    <name evidence="2" type="ORF">ACLA_095860</name>
</gene>
<proteinExistence type="predicted"/>
<dbReference type="eggNOG" id="ENOG502SPR5">
    <property type="taxonomic scope" value="Eukaryota"/>
</dbReference>
<evidence type="ECO:0000313" key="3">
    <source>
        <dbReference type="Proteomes" id="UP000006701"/>
    </source>
</evidence>
<dbReference type="EMBL" id="DS027058">
    <property type="protein sequence ID" value="EAW08653.1"/>
    <property type="molecule type" value="Genomic_DNA"/>
</dbReference>
<dbReference type="HOGENOM" id="CLU_071125_1_0_1"/>
<dbReference type="KEGG" id="act:ACLA_095860"/>
<dbReference type="OrthoDB" id="2349272at2759"/>
<evidence type="ECO:0000313" key="2">
    <source>
        <dbReference type="EMBL" id="EAW08653.1"/>
    </source>
</evidence>
<keyword evidence="3" id="KW-1185">Reference proteome</keyword>
<dbReference type="GeneID" id="4702500"/>
<evidence type="ECO:0008006" key="4">
    <source>
        <dbReference type="Google" id="ProtNLM"/>
    </source>
</evidence>
<reference evidence="2 3" key="1">
    <citation type="journal article" date="2008" name="PLoS Genet.">
        <title>Genomic islands in the pathogenic filamentous fungus Aspergillus fumigatus.</title>
        <authorList>
            <person name="Fedorova N.D."/>
            <person name="Khaldi N."/>
            <person name="Joardar V.S."/>
            <person name="Maiti R."/>
            <person name="Amedeo P."/>
            <person name="Anderson M.J."/>
            <person name="Crabtree J."/>
            <person name="Silva J.C."/>
            <person name="Badger J.H."/>
            <person name="Albarraq A."/>
            <person name="Angiuoli S."/>
            <person name="Bussey H."/>
            <person name="Bowyer P."/>
            <person name="Cotty P.J."/>
            <person name="Dyer P.S."/>
            <person name="Egan A."/>
            <person name="Galens K."/>
            <person name="Fraser-Liggett C.M."/>
            <person name="Haas B.J."/>
            <person name="Inman J.M."/>
            <person name="Kent R."/>
            <person name="Lemieux S."/>
            <person name="Malavazi I."/>
            <person name="Orvis J."/>
            <person name="Roemer T."/>
            <person name="Ronning C.M."/>
            <person name="Sundaram J.P."/>
            <person name="Sutton G."/>
            <person name="Turner G."/>
            <person name="Venter J.C."/>
            <person name="White O.R."/>
            <person name="Whitty B.R."/>
            <person name="Youngman P."/>
            <person name="Wolfe K.H."/>
            <person name="Goldman G.H."/>
            <person name="Wortman J.R."/>
            <person name="Jiang B."/>
            <person name="Denning D.W."/>
            <person name="Nierman W.C."/>
        </authorList>
    </citation>
    <scope>NUCLEOTIDE SEQUENCE [LARGE SCALE GENOMIC DNA]</scope>
    <source>
        <strain evidence="3">ATCC 1007 / CBS 513.65 / DSM 816 / NCTC 3887 / NRRL 1</strain>
    </source>
</reference>
<organism evidence="2 3">
    <name type="scientific">Aspergillus clavatus (strain ATCC 1007 / CBS 513.65 / DSM 816 / NCTC 3887 / NRRL 1 / QM 1276 / 107)</name>
    <dbReference type="NCBI Taxonomy" id="344612"/>
    <lineage>
        <taxon>Eukaryota</taxon>
        <taxon>Fungi</taxon>
        <taxon>Dikarya</taxon>
        <taxon>Ascomycota</taxon>
        <taxon>Pezizomycotina</taxon>
        <taxon>Eurotiomycetes</taxon>
        <taxon>Eurotiomycetidae</taxon>
        <taxon>Eurotiales</taxon>
        <taxon>Aspergillaceae</taxon>
        <taxon>Aspergillus</taxon>
        <taxon>Aspergillus subgen. Fumigati</taxon>
    </lineage>
</organism>
<feature type="signal peptide" evidence="1">
    <location>
        <begin position="1"/>
        <end position="21"/>
    </location>
</feature>
<dbReference type="VEuPathDB" id="FungiDB:ACLA_095860"/>
<sequence length="223" mass="23601">MRSPLLYNAFLVLSLSALGSAAPAASTRLHPDLVPRKINININITPEQIAAIAPKSTSCANPPAPGECATAAQAAPHIARSFETYQVTSAAEQAAVIALMAFESGEFAYNRNHFPGVPGQGTRNMQSPAFNAKYAAALPELAEPLAQAAGDPARVLDLLLANEEYDFGSGAWFLATQCARDVRAELQAGSEAGWQRYITGCVGTEANAERRAYWARAVQVLGV</sequence>
<name>A1CM66_ASPCL</name>
<dbReference type="Proteomes" id="UP000006701">
    <property type="component" value="Unassembled WGS sequence"/>
</dbReference>
<dbReference type="RefSeq" id="XP_001270079.1">
    <property type="nucleotide sequence ID" value="XM_001270078.1"/>
</dbReference>
<accession>A1CM66</accession>
<dbReference type="AlphaFoldDB" id="A1CM66"/>
<feature type="chain" id="PRO_5002633241" description="Transglycosylase SLT domain-containing protein" evidence="1">
    <location>
        <begin position="22"/>
        <end position="223"/>
    </location>
</feature>
<keyword evidence="1" id="KW-0732">Signal</keyword>